<sequence>MAETVCTALVRGAADDLQAVLRSIGGVRVEGDVMLNFVSGDSLAELRLHPSSSTDSEIHGSGSDAARKSDGLVVVVGKESGIEGRKWVDKFCIEKSLPLLCDADGSKPLPVYLICTFEKGTEVSPILEEVLEDAADAKIATTYVTLPEQAYRERLEKPLEALKMPMISFGRVLAKAKGATGPAHQRGKRASIVELFRRRGNEEQDRAGPLPLISPAVAPEGSAKAGGGGGGKQAGRRATVTSIMKGISSAFSSSKSKPPDRNGFVPAGFDDVVGIEGVFTEDDTMPTASQVRKWLNEKGFEEIAKSDRFALAGKAAKRLIKLLKMWSDKCELDYDSMKSYLRRSMEEARKM</sequence>
<evidence type="ECO:0000313" key="3">
    <source>
        <dbReference type="EMBL" id="CAE0263589.1"/>
    </source>
</evidence>
<dbReference type="EMBL" id="HBIB01039741">
    <property type="protein sequence ID" value="CAE0263589.1"/>
    <property type="molecule type" value="Transcribed_RNA"/>
</dbReference>
<reference evidence="4" key="1">
    <citation type="submission" date="2021-01" db="EMBL/GenBank/DDBJ databases">
        <authorList>
            <person name="Corre E."/>
            <person name="Pelletier E."/>
            <person name="Niang G."/>
            <person name="Scheremetjew M."/>
            <person name="Finn R."/>
            <person name="Kale V."/>
            <person name="Holt S."/>
            <person name="Cochrane G."/>
            <person name="Meng A."/>
            <person name="Brown T."/>
            <person name="Cohen L."/>
        </authorList>
    </citation>
    <scope>NUCLEOTIDE SEQUENCE</scope>
    <source>
        <strain evidence="4">NIES-2562</strain>
    </source>
</reference>
<feature type="compositionally biased region" description="Gly residues" evidence="1">
    <location>
        <begin position="224"/>
        <end position="233"/>
    </location>
</feature>
<feature type="region of interest" description="Disordered" evidence="1">
    <location>
        <begin position="203"/>
        <end position="236"/>
    </location>
</feature>
<evidence type="ECO:0000256" key="1">
    <source>
        <dbReference type="SAM" id="MobiDB-lite"/>
    </source>
</evidence>
<evidence type="ECO:0000313" key="2">
    <source>
        <dbReference type="EMBL" id="CAE0263588.1"/>
    </source>
</evidence>
<name>A0A7S3GEA1_9EUKA</name>
<dbReference type="EMBL" id="HBIB01039743">
    <property type="protein sequence ID" value="CAE0263591.1"/>
    <property type="molecule type" value="Transcribed_RNA"/>
</dbReference>
<proteinExistence type="predicted"/>
<gene>
    <name evidence="2" type="ORF">PBIL07802_LOCUS25889</name>
    <name evidence="3" type="ORF">PBIL07802_LOCUS25890</name>
    <name evidence="4" type="ORF">PBIL07802_LOCUS25891</name>
    <name evidence="5" type="ORF">PBIL07802_LOCUS25892</name>
</gene>
<protein>
    <submittedName>
        <fullName evidence="4">Uncharacterized protein</fullName>
    </submittedName>
</protein>
<dbReference type="AlphaFoldDB" id="A0A7S3GEA1"/>
<organism evidence="4">
    <name type="scientific">Palpitomonas bilix</name>
    <dbReference type="NCBI Taxonomy" id="652834"/>
    <lineage>
        <taxon>Eukaryota</taxon>
        <taxon>Eukaryota incertae sedis</taxon>
    </lineage>
</organism>
<accession>A0A7S3GEA1</accession>
<dbReference type="EMBL" id="HBIB01039740">
    <property type="protein sequence ID" value="CAE0263588.1"/>
    <property type="molecule type" value="Transcribed_RNA"/>
</dbReference>
<evidence type="ECO:0000313" key="5">
    <source>
        <dbReference type="EMBL" id="CAE0263591.1"/>
    </source>
</evidence>
<dbReference type="EMBL" id="HBIB01039742">
    <property type="protein sequence ID" value="CAE0263590.1"/>
    <property type="molecule type" value="Transcribed_RNA"/>
</dbReference>
<evidence type="ECO:0000313" key="4">
    <source>
        <dbReference type="EMBL" id="CAE0263590.1"/>
    </source>
</evidence>